<dbReference type="AlphaFoldDB" id="R4X9Z2"/>
<dbReference type="SUPFAM" id="SSF54285">
    <property type="entry name" value="MoaD/ThiS"/>
    <property type="match status" value="1"/>
</dbReference>
<dbReference type="PANTHER" id="PTHR33359">
    <property type="entry name" value="MOLYBDOPTERIN SYNTHASE SULFUR CARRIER SUBUNIT"/>
    <property type="match status" value="1"/>
</dbReference>
<gene>
    <name evidence="2" type="ORF">TAPDE_002624</name>
</gene>
<organism evidence="2 3">
    <name type="scientific">Taphrina deformans (strain PYCC 5710 / ATCC 11124 / CBS 356.35 / IMI 108563 / JCM 9778 / NBRC 8474)</name>
    <name type="common">Peach leaf curl fungus</name>
    <name type="synonym">Lalaria deformans</name>
    <dbReference type="NCBI Taxonomy" id="1097556"/>
    <lineage>
        <taxon>Eukaryota</taxon>
        <taxon>Fungi</taxon>
        <taxon>Dikarya</taxon>
        <taxon>Ascomycota</taxon>
        <taxon>Taphrinomycotina</taxon>
        <taxon>Taphrinomycetes</taxon>
        <taxon>Taphrinales</taxon>
        <taxon>Taphrinaceae</taxon>
        <taxon>Taphrina</taxon>
    </lineage>
</organism>
<dbReference type="InterPro" id="IPR012675">
    <property type="entry name" value="Beta-grasp_dom_sf"/>
</dbReference>
<sequence length="75" mass="7970">MPETVSITVKYFAGLKDFTKIASQQLQSTLSSDIGKSLLRSCACAVDLEYVDLDEDEDVFADGAEVALIPPVSGG</sequence>
<dbReference type="InterPro" id="IPR003749">
    <property type="entry name" value="ThiS/MoaD-like"/>
</dbReference>
<keyword evidence="1" id="KW-0547">Nucleotide-binding</keyword>
<dbReference type="VEuPathDB" id="FungiDB:TAPDE_002624"/>
<evidence type="ECO:0000313" key="2">
    <source>
        <dbReference type="EMBL" id="CCG82592.1"/>
    </source>
</evidence>
<dbReference type="Proteomes" id="UP000013776">
    <property type="component" value="Unassembled WGS sequence"/>
</dbReference>
<protein>
    <recommendedName>
        <fullName evidence="4">Molybdopterin synthase sulfur carrier subunit</fullName>
    </recommendedName>
</protein>
<accession>R4X9Z2</accession>
<dbReference type="InterPro" id="IPR016155">
    <property type="entry name" value="Mopterin_synth/thiamin_S_b"/>
</dbReference>
<comment type="caution">
    <text evidence="2">The sequence shown here is derived from an EMBL/GenBank/DDBJ whole genome shotgun (WGS) entry which is preliminary data.</text>
</comment>
<dbReference type="GO" id="GO:0000166">
    <property type="term" value="F:nucleotide binding"/>
    <property type="evidence" value="ECO:0007669"/>
    <property type="project" value="UniProtKB-KW"/>
</dbReference>
<name>R4X9Z2_TAPDE</name>
<keyword evidence="3" id="KW-1185">Reference proteome</keyword>
<reference evidence="2 3" key="1">
    <citation type="journal article" date="2013" name="MBio">
        <title>Genome sequencing of the plant pathogen Taphrina deformans, the causal agent of peach leaf curl.</title>
        <authorList>
            <person name="Cisse O.H."/>
            <person name="Almeida J.M.G.C.F."/>
            <person name="Fonseca A."/>
            <person name="Kumar A.A."/>
            <person name="Salojaervi J."/>
            <person name="Overmyer K."/>
            <person name="Hauser P.M."/>
            <person name="Pagni M."/>
        </authorList>
    </citation>
    <scope>NUCLEOTIDE SEQUENCE [LARGE SCALE GENOMIC DNA]</scope>
    <source>
        <strain evidence="3">PYCC 5710 / ATCC 11124 / CBS 356.35 / IMI 108563 / JCM 9778 / NBRC 8474</strain>
    </source>
</reference>
<dbReference type="PANTHER" id="PTHR33359:SF1">
    <property type="entry name" value="MOLYBDOPTERIN SYNTHASE SULFUR CARRIER SUBUNIT"/>
    <property type="match status" value="1"/>
</dbReference>
<evidence type="ECO:0008006" key="4">
    <source>
        <dbReference type="Google" id="ProtNLM"/>
    </source>
</evidence>
<dbReference type="Pfam" id="PF02597">
    <property type="entry name" value="ThiS"/>
    <property type="match status" value="1"/>
</dbReference>
<dbReference type="GO" id="GO:1990133">
    <property type="term" value="C:molybdopterin adenylyltransferase complex"/>
    <property type="evidence" value="ECO:0007669"/>
    <property type="project" value="TreeGrafter"/>
</dbReference>
<dbReference type="InterPro" id="IPR044672">
    <property type="entry name" value="MOCS2A"/>
</dbReference>
<dbReference type="Gene3D" id="3.10.20.30">
    <property type="match status" value="1"/>
</dbReference>
<proteinExistence type="predicted"/>
<evidence type="ECO:0000313" key="3">
    <source>
        <dbReference type="Proteomes" id="UP000013776"/>
    </source>
</evidence>
<dbReference type="OrthoDB" id="5531344at2759"/>
<dbReference type="GO" id="GO:0006777">
    <property type="term" value="P:Mo-molybdopterin cofactor biosynthetic process"/>
    <property type="evidence" value="ECO:0007669"/>
    <property type="project" value="InterPro"/>
</dbReference>
<dbReference type="EMBL" id="CAHR02000091">
    <property type="protein sequence ID" value="CCG82592.1"/>
    <property type="molecule type" value="Genomic_DNA"/>
</dbReference>
<evidence type="ECO:0000256" key="1">
    <source>
        <dbReference type="ARBA" id="ARBA00022741"/>
    </source>
</evidence>